<evidence type="ECO:0000313" key="2">
    <source>
        <dbReference type="Proteomes" id="UP000466442"/>
    </source>
</evidence>
<sequence length="92" mass="10456">MLLVSWKDVWNSVKLIQQVLHPGRATVKMAVSQNRMHSLLKRSARCNGIHDKTATVSDMSPALAKQTRSQGRRCWKMDHSYSSCAWLASILF</sequence>
<evidence type="ECO:0000313" key="1">
    <source>
        <dbReference type="EMBL" id="KAF6210088.1"/>
    </source>
</evidence>
<keyword evidence="2" id="KW-1185">Reference proteome</keyword>
<organism evidence="1 2">
    <name type="scientific">Apolygus lucorum</name>
    <name type="common">Small green plant bug</name>
    <name type="synonym">Lygocoris lucorum</name>
    <dbReference type="NCBI Taxonomy" id="248454"/>
    <lineage>
        <taxon>Eukaryota</taxon>
        <taxon>Metazoa</taxon>
        <taxon>Ecdysozoa</taxon>
        <taxon>Arthropoda</taxon>
        <taxon>Hexapoda</taxon>
        <taxon>Insecta</taxon>
        <taxon>Pterygota</taxon>
        <taxon>Neoptera</taxon>
        <taxon>Paraneoptera</taxon>
        <taxon>Hemiptera</taxon>
        <taxon>Heteroptera</taxon>
        <taxon>Panheteroptera</taxon>
        <taxon>Cimicomorpha</taxon>
        <taxon>Miridae</taxon>
        <taxon>Mirini</taxon>
        <taxon>Apolygus</taxon>
    </lineage>
</organism>
<reference evidence="1" key="1">
    <citation type="journal article" date="2021" name="Mol. Ecol. Resour.">
        <title>Apolygus lucorum genome provides insights into omnivorousness and mesophyll feeding.</title>
        <authorList>
            <person name="Liu Y."/>
            <person name="Liu H."/>
            <person name="Wang H."/>
            <person name="Huang T."/>
            <person name="Liu B."/>
            <person name="Yang B."/>
            <person name="Yin L."/>
            <person name="Li B."/>
            <person name="Zhang Y."/>
            <person name="Zhang S."/>
            <person name="Jiang F."/>
            <person name="Zhang X."/>
            <person name="Ren Y."/>
            <person name="Wang B."/>
            <person name="Wang S."/>
            <person name="Lu Y."/>
            <person name="Wu K."/>
            <person name="Fan W."/>
            <person name="Wang G."/>
        </authorList>
    </citation>
    <scope>NUCLEOTIDE SEQUENCE</scope>
    <source>
        <strain evidence="1">12Hb</strain>
    </source>
</reference>
<protein>
    <submittedName>
        <fullName evidence="1">Uncharacterized protein</fullName>
    </submittedName>
</protein>
<dbReference type="EMBL" id="WIXP02000006">
    <property type="protein sequence ID" value="KAF6210088.1"/>
    <property type="molecule type" value="Genomic_DNA"/>
</dbReference>
<accession>A0A8S9XPD5</accession>
<proteinExistence type="predicted"/>
<dbReference type="AlphaFoldDB" id="A0A8S9XPD5"/>
<name>A0A8S9XPD5_APOLU</name>
<dbReference type="Proteomes" id="UP000466442">
    <property type="component" value="Unassembled WGS sequence"/>
</dbReference>
<comment type="caution">
    <text evidence="1">The sequence shown here is derived from an EMBL/GenBank/DDBJ whole genome shotgun (WGS) entry which is preliminary data.</text>
</comment>
<gene>
    <name evidence="1" type="ORF">GE061_015844</name>
</gene>